<gene>
    <name evidence="2" type="ORF">R3P96_21265</name>
</gene>
<name>A0ABU4BIG3_9NOCA</name>
<dbReference type="Proteomes" id="UP001185755">
    <property type="component" value="Unassembled WGS sequence"/>
</dbReference>
<dbReference type="RefSeq" id="WP_317565989.1">
    <property type="nucleotide sequence ID" value="NZ_JAWLJX010000008.1"/>
</dbReference>
<comment type="caution">
    <text evidence="2">The sequence shown here is derived from an EMBL/GenBank/DDBJ whole genome shotgun (WGS) entry which is preliminary data.</text>
</comment>
<evidence type="ECO:0000256" key="1">
    <source>
        <dbReference type="SAM" id="MobiDB-lite"/>
    </source>
</evidence>
<proteinExistence type="predicted"/>
<evidence type="ECO:0000313" key="2">
    <source>
        <dbReference type="EMBL" id="MDV6263876.1"/>
    </source>
</evidence>
<organism evidence="2 3">
    <name type="scientific">Rhodococcoides yunnanense</name>
    <dbReference type="NCBI Taxonomy" id="278209"/>
    <lineage>
        <taxon>Bacteria</taxon>
        <taxon>Bacillati</taxon>
        <taxon>Actinomycetota</taxon>
        <taxon>Actinomycetes</taxon>
        <taxon>Mycobacteriales</taxon>
        <taxon>Nocardiaceae</taxon>
        <taxon>Rhodococcoides</taxon>
    </lineage>
</organism>
<sequence length="310" mass="33711">MPAFVEYDTLTIACPEVHPEATMEMTFQRTLRVPDDGTEYNLPPGLGSFPLRQNDSADGALLPMWQSEACWIDFSGRYPFLVTIAAGSINVVTGTPWSASPNFEEEDYFEVPEQPWLDGFNVGEGTVRQFVAMPLGDGYTVEEQLSADPAIGGIHISAYPLKASVWNAQPPRHTIPDFMVCAASASDMGLGGGGSIRQTIASPLRQHDDWDLDHGIEFTVDIANSDVWQQLTGEVPPTMPPSAADYTRAGLPWFLWYNDFAGARGGSAELANTKSIKDYGTAHGTKPLSENESFDEPMPTVLGGQYTPKG</sequence>
<keyword evidence="3" id="KW-1185">Reference proteome</keyword>
<dbReference type="EMBL" id="JAWLJX010000008">
    <property type="protein sequence ID" value="MDV6263876.1"/>
    <property type="molecule type" value="Genomic_DNA"/>
</dbReference>
<accession>A0ABU4BIG3</accession>
<reference evidence="2 3" key="1">
    <citation type="submission" date="2023-10" db="EMBL/GenBank/DDBJ databases">
        <title>Development of a sustainable strategy for remediation of hydrocarbon-contaminated territories based on the waste exchange concept.</title>
        <authorList>
            <person name="Krivoruchko A."/>
        </authorList>
    </citation>
    <scope>NUCLEOTIDE SEQUENCE [LARGE SCALE GENOMIC DNA]</scope>
    <source>
        <strain evidence="2 3">IEGM 1323</strain>
    </source>
</reference>
<feature type="region of interest" description="Disordered" evidence="1">
    <location>
        <begin position="281"/>
        <end position="310"/>
    </location>
</feature>
<protein>
    <submittedName>
        <fullName evidence="2">Uncharacterized protein</fullName>
    </submittedName>
</protein>
<evidence type="ECO:0000313" key="3">
    <source>
        <dbReference type="Proteomes" id="UP001185755"/>
    </source>
</evidence>